<evidence type="ECO:0000313" key="2">
    <source>
        <dbReference type="Proteomes" id="UP000476030"/>
    </source>
</evidence>
<organism evidence="1 2">
    <name type="scientific">Sneathiella litorea</name>
    <dbReference type="NCBI Taxonomy" id="2606216"/>
    <lineage>
        <taxon>Bacteria</taxon>
        <taxon>Pseudomonadati</taxon>
        <taxon>Pseudomonadota</taxon>
        <taxon>Alphaproteobacteria</taxon>
        <taxon>Sneathiellales</taxon>
        <taxon>Sneathiellaceae</taxon>
        <taxon>Sneathiella</taxon>
    </lineage>
</organism>
<keyword evidence="2" id="KW-1185">Reference proteome</keyword>
<evidence type="ECO:0000313" key="1">
    <source>
        <dbReference type="EMBL" id="MZR31782.1"/>
    </source>
</evidence>
<accession>A0A6L8WBD9</accession>
<dbReference type="Pfam" id="PF11747">
    <property type="entry name" value="RebB"/>
    <property type="match status" value="1"/>
</dbReference>
<proteinExistence type="predicted"/>
<reference evidence="1 2" key="1">
    <citation type="submission" date="2019-12" db="EMBL/GenBank/DDBJ databases">
        <title>Snethiella sp. nov. sp. isolated from sea sand.</title>
        <authorList>
            <person name="Kim J."/>
            <person name="Jeong S.E."/>
            <person name="Jung H.S."/>
            <person name="Jeon C.O."/>
        </authorList>
    </citation>
    <scope>NUCLEOTIDE SEQUENCE [LARGE SCALE GENOMIC DNA]</scope>
    <source>
        <strain evidence="1 2">DP05</strain>
    </source>
</reference>
<comment type="caution">
    <text evidence="1">The sequence shown here is derived from an EMBL/GenBank/DDBJ whole genome shotgun (WGS) entry which is preliminary data.</text>
</comment>
<dbReference type="EMBL" id="WTUW01000009">
    <property type="protein sequence ID" value="MZR31782.1"/>
    <property type="molecule type" value="Genomic_DNA"/>
</dbReference>
<dbReference type="AlphaFoldDB" id="A0A6L8WBD9"/>
<dbReference type="RefSeq" id="WP_161316376.1">
    <property type="nucleotide sequence ID" value="NZ_WTUW01000009.1"/>
</dbReference>
<name>A0A6L8WBD9_9PROT</name>
<dbReference type="InterPro" id="IPR021070">
    <property type="entry name" value="Killing_trait_RebB"/>
</dbReference>
<sequence>MANDIPVNSQITDAITQSNLTVIGGAPAQSMGTVYQLMAQSVGVSMQNAVANQQSMNTIDNAIVSQGIAMLFSMDASVEAKASQEILSGNVNAEIVSALQAIIVELKKAQSEQKTET</sequence>
<protein>
    <submittedName>
        <fullName evidence="1">R body protein</fullName>
    </submittedName>
</protein>
<dbReference type="Proteomes" id="UP000476030">
    <property type="component" value="Unassembled WGS sequence"/>
</dbReference>
<gene>
    <name evidence="1" type="ORF">GQE98_14190</name>
</gene>